<accession>A0ABN5IF09</accession>
<dbReference type="RefSeq" id="WP_099505158.1">
    <property type="nucleotide sequence ID" value="NZ_CP026653.1"/>
</dbReference>
<keyword evidence="2" id="KW-1185">Reference proteome</keyword>
<dbReference type="Proteomes" id="UP000238413">
    <property type="component" value="Plasmid unnamed1"/>
</dbReference>
<proteinExistence type="predicted"/>
<name>A0ABN5IF09_9ACTN</name>
<sequence length="201" mass="21967">MLATVPATAGFGVAELQLDIDDAEHERRHATGLGVATGYGFGGLDVLMALPHGLPVPLAALTDHQRAYIRRAPAGICTVTDGQVVRHVTRPCQVRLATVRATSASQLAWDAAQKFTEFCARRVIITRAPSVNYPEKLLEFGYYGIGVSLQHPDGHLETLVEPRPWRTRRHTPEAWWFAETAYGQFLAQQSSPYAPALSPAP</sequence>
<organism evidence="1 2">
    <name type="scientific">Streptomyces dengpaensis</name>
    <dbReference type="NCBI Taxonomy" id="2049881"/>
    <lineage>
        <taxon>Bacteria</taxon>
        <taxon>Bacillati</taxon>
        <taxon>Actinomycetota</taxon>
        <taxon>Actinomycetes</taxon>
        <taxon>Kitasatosporales</taxon>
        <taxon>Streptomycetaceae</taxon>
        <taxon>Streptomyces</taxon>
    </lineage>
</organism>
<geneLocation type="plasmid" evidence="1 2">
    <name>unnamed1</name>
</geneLocation>
<evidence type="ECO:0000313" key="2">
    <source>
        <dbReference type="Proteomes" id="UP000238413"/>
    </source>
</evidence>
<protein>
    <submittedName>
        <fullName evidence="1">Uncharacterized protein</fullName>
    </submittedName>
</protein>
<gene>
    <name evidence="1" type="ORF">C4B68_40490</name>
</gene>
<evidence type="ECO:0000313" key="1">
    <source>
        <dbReference type="EMBL" id="AVH61782.1"/>
    </source>
</evidence>
<dbReference type="EMBL" id="CP026653">
    <property type="protein sequence ID" value="AVH61782.1"/>
    <property type="molecule type" value="Genomic_DNA"/>
</dbReference>
<keyword evidence="1" id="KW-0614">Plasmid</keyword>
<reference evidence="1 2" key="1">
    <citation type="submission" date="2018-02" db="EMBL/GenBank/DDBJ databases">
        <title>Complete genome sequence of Streptomyces dengpaensis, the producer of angucyclines.</title>
        <authorList>
            <person name="Yumei L."/>
        </authorList>
    </citation>
    <scope>NUCLEOTIDE SEQUENCE [LARGE SCALE GENOMIC DNA]</scope>
    <source>
        <strain evidence="1 2">XZHG99</strain>
        <plasmid evidence="1 2">unnamed1</plasmid>
    </source>
</reference>